<dbReference type="SMR" id="A0A444X9V8"/>
<dbReference type="OrthoDB" id="671439at2759"/>
<evidence type="ECO:0000313" key="2">
    <source>
        <dbReference type="EMBL" id="RYQ86477.1"/>
    </source>
</evidence>
<dbReference type="PANTHER" id="PTHR31642:SF322">
    <property type="entry name" value="SHIKIMATE_QUINATE HYDROXYCINNAMOYLTRANSFERASE"/>
    <property type="match status" value="1"/>
</dbReference>
<evidence type="ECO:0000256" key="1">
    <source>
        <dbReference type="ARBA" id="ARBA00009861"/>
    </source>
</evidence>
<dbReference type="STRING" id="3818.A0A444X9V8"/>
<dbReference type="GO" id="GO:0016747">
    <property type="term" value="F:acyltransferase activity, transferring groups other than amino-acyl groups"/>
    <property type="evidence" value="ECO:0007669"/>
    <property type="project" value="TreeGrafter"/>
</dbReference>
<protein>
    <recommendedName>
        <fullName evidence="4">Spermidine hydroxycinnamoyl transferase</fullName>
    </recommendedName>
</protein>
<dbReference type="EMBL" id="SDMP01000020">
    <property type="protein sequence ID" value="RYQ86477.1"/>
    <property type="molecule type" value="Genomic_DNA"/>
</dbReference>
<dbReference type="AlphaFoldDB" id="A0A444X9V8"/>
<keyword evidence="3" id="KW-1185">Reference proteome</keyword>
<comment type="caution">
    <text evidence="2">The sequence shown here is derived from an EMBL/GenBank/DDBJ whole genome shotgun (WGS) entry which is preliminary data.</text>
</comment>
<gene>
    <name evidence="2" type="ORF">Ahy_B10g106148</name>
</gene>
<dbReference type="InterPro" id="IPR023213">
    <property type="entry name" value="CAT-like_dom_sf"/>
</dbReference>
<sequence>MVRIKCIHTVIPTEATPNGTLLLSESEQINAHTHALTIYIYRANHDHNHYNIIDTIKHSLGNILILYYPLAGRLRMIEGGRMEIDCNGEGVMLFEAESLKTLQDYGDFVPRAALRPLLPTVDYREPVENIPLVLVQVTRFACGGLCVGFGVSNVVVDGISGTVFVDAWAKLARGGTLGEDEKPILDKMVILKSEFIGPRFVHREFKPLPLIIGSSDVSEESKKETDLAILKLTREMVEKLRKKANDDGCLEFGYEEPVTPQNHHRPYSRYESIAAHIWRCACKARHVDHNQPTVVLTVAGVRNRLKPPLPLNYFGNATHPTVTPTCLSGEIASKPLRYGAQKIREAIELLTDEYLRSAFEFIGRQDHVGWLRPKLNSEPPFLGNPNLNIWSWMSNMPTYGPDFGWGRPLYMGPCEVVGDGRAFIMPAPTGDGTLSVVIRLQTPHLQPFEKFFYEDI</sequence>
<evidence type="ECO:0008006" key="4">
    <source>
        <dbReference type="Google" id="ProtNLM"/>
    </source>
</evidence>
<dbReference type="Proteomes" id="UP000289738">
    <property type="component" value="Chromosome B10"/>
</dbReference>
<organism evidence="2 3">
    <name type="scientific">Arachis hypogaea</name>
    <name type="common">Peanut</name>
    <dbReference type="NCBI Taxonomy" id="3818"/>
    <lineage>
        <taxon>Eukaryota</taxon>
        <taxon>Viridiplantae</taxon>
        <taxon>Streptophyta</taxon>
        <taxon>Embryophyta</taxon>
        <taxon>Tracheophyta</taxon>
        <taxon>Spermatophyta</taxon>
        <taxon>Magnoliopsida</taxon>
        <taxon>eudicotyledons</taxon>
        <taxon>Gunneridae</taxon>
        <taxon>Pentapetalae</taxon>
        <taxon>rosids</taxon>
        <taxon>fabids</taxon>
        <taxon>Fabales</taxon>
        <taxon>Fabaceae</taxon>
        <taxon>Papilionoideae</taxon>
        <taxon>50 kb inversion clade</taxon>
        <taxon>dalbergioids sensu lato</taxon>
        <taxon>Dalbergieae</taxon>
        <taxon>Pterocarpus clade</taxon>
        <taxon>Arachis</taxon>
    </lineage>
</organism>
<proteinExistence type="inferred from homology"/>
<dbReference type="Gramene" id="arahy.Tifrunner.gnm2.ann2.Ah20g486600.1">
    <property type="protein sequence ID" value="arahy.Tifrunner.gnm2.ann2.Ah20g486600.1-CDS"/>
    <property type="gene ID" value="arahy.Tifrunner.gnm2.ann2.Ah20g486600"/>
</dbReference>
<dbReference type="InterPro" id="IPR050317">
    <property type="entry name" value="Plant_Fungal_Acyltransferase"/>
</dbReference>
<reference evidence="2 3" key="1">
    <citation type="submission" date="2019-01" db="EMBL/GenBank/DDBJ databases">
        <title>Sequencing of cultivated peanut Arachis hypogaea provides insights into genome evolution and oil improvement.</title>
        <authorList>
            <person name="Chen X."/>
        </authorList>
    </citation>
    <scope>NUCLEOTIDE SEQUENCE [LARGE SCALE GENOMIC DNA]</scope>
    <source>
        <strain evidence="3">cv. Fuhuasheng</strain>
        <tissue evidence="2">Leaves</tissue>
    </source>
</reference>
<dbReference type="Gene3D" id="3.30.559.10">
    <property type="entry name" value="Chloramphenicol acetyltransferase-like domain"/>
    <property type="match status" value="2"/>
</dbReference>
<accession>A0A444X9V8</accession>
<comment type="similarity">
    <text evidence="1">Belongs to the plant acyltransferase family.</text>
</comment>
<name>A0A444X9V8_ARAHY</name>
<dbReference type="Pfam" id="PF02458">
    <property type="entry name" value="Transferase"/>
    <property type="match status" value="1"/>
</dbReference>
<evidence type="ECO:0000313" key="3">
    <source>
        <dbReference type="Proteomes" id="UP000289738"/>
    </source>
</evidence>
<dbReference type="PANTHER" id="PTHR31642">
    <property type="entry name" value="TRICHOTHECENE 3-O-ACETYLTRANSFERASE"/>
    <property type="match status" value="1"/>
</dbReference>